<dbReference type="EMBL" id="AZHD01000018">
    <property type="protein sequence ID" value="OAA55782.1"/>
    <property type="molecule type" value="Genomic_DNA"/>
</dbReference>
<dbReference type="Proteomes" id="UP000076874">
    <property type="component" value="Unassembled WGS sequence"/>
</dbReference>
<reference evidence="1 2" key="1">
    <citation type="journal article" date="2016" name="Genome Biol. Evol.">
        <title>Divergent and convergent evolution of fungal pathogenicity.</title>
        <authorList>
            <person name="Shang Y."/>
            <person name="Xiao G."/>
            <person name="Zheng P."/>
            <person name="Cen K."/>
            <person name="Zhan S."/>
            <person name="Wang C."/>
        </authorList>
    </citation>
    <scope>NUCLEOTIDE SEQUENCE [LARGE SCALE GENOMIC DNA]</scope>
    <source>
        <strain evidence="1 2">RCEF 264</strain>
    </source>
</reference>
<evidence type="ECO:0000313" key="2">
    <source>
        <dbReference type="Proteomes" id="UP000076874"/>
    </source>
</evidence>
<name>A0A167NPU3_9HYPO</name>
<protein>
    <submittedName>
        <fullName evidence="1">Uncharacterized protein</fullName>
    </submittedName>
</protein>
<proteinExistence type="predicted"/>
<gene>
    <name evidence="1" type="ORF">SPI_07989</name>
</gene>
<comment type="caution">
    <text evidence="1">The sequence shown here is derived from an EMBL/GenBank/DDBJ whole genome shotgun (WGS) entry which is preliminary data.</text>
</comment>
<accession>A0A167NPU3</accession>
<evidence type="ECO:0000313" key="1">
    <source>
        <dbReference type="EMBL" id="OAA55782.1"/>
    </source>
</evidence>
<organism evidence="1 2">
    <name type="scientific">Niveomyces insectorum RCEF 264</name>
    <dbReference type="NCBI Taxonomy" id="1081102"/>
    <lineage>
        <taxon>Eukaryota</taxon>
        <taxon>Fungi</taxon>
        <taxon>Dikarya</taxon>
        <taxon>Ascomycota</taxon>
        <taxon>Pezizomycotina</taxon>
        <taxon>Sordariomycetes</taxon>
        <taxon>Hypocreomycetidae</taxon>
        <taxon>Hypocreales</taxon>
        <taxon>Cordycipitaceae</taxon>
        <taxon>Niveomyces</taxon>
    </lineage>
</organism>
<sequence length="261" mass="29370">MPEKLIYEIVKGFREGDDGYNGYSWNRLLGEGFFLPLLQCLAPNLATAHVHLSRNVVLPMMSQTAGEVSRLSLANLVLSSPVRDPVLDLRSLFIPLQWSNLAVLEIHGCSRTTALPPASSVPSRPSRRLNTTRPLQNLTKLNLYQMSMPATSLRRLLGLIGNGLANVTIQVPNEPFNVQFGDDDRRSVNFEELLNVLLPWKRTIKELSFYKDNHILSPISTNLDKLCSFEALEVLRTESAFFDFTMTATLLRPPFPRLYAS</sequence>
<keyword evidence="2" id="KW-1185">Reference proteome</keyword>
<dbReference type="AlphaFoldDB" id="A0A167NPU3"/>